<feature type="domain" description="ABC transmembrane type-1" evidence="8">
    <location>
        <begin position="9"/>
        <end position="201"/>
    </location>
</feature>
<sequence>MVILILKALLETLLMVTTSTAIGLLLGIPLAILLYITRPQGLFDSPWIYRVFGSTINAFRSIPYIILIVLLIPITRLLVGSSIGLMASIIPLSFASTLLLARVAEEAFITIPLELIETGQAFGAHIRHIIIKIVLPESLPTLIRSATTVIINLIGFSAMAGAVGGGGLGDLAIRYGYQRYDLTVLAVIVIILIVLVQGVQTYGNWWSQKLHK</sequence>
<dbReference type="STRING" id="1414854.GQ61_03995"/>
<dbReference type="Gene3D" id="1.10.3720.10">
    <property type="entry name" value="MetI-like"/>
    <property type="match status" value="1"/>
</dbReference>
<proteinExistence type="inferred from homology"/>
<protein>
    <recommendedName>
        <fullName evidence="8">ABC transmembrane type-1 domain-containing protein</fullName>
    </recommendedName>
</protein>
<keyword evidence="4 7" id="KW-0812">Transmembrane</keyword>
<evidence type="ECO:0000256" key="1">
    <source>
        <dbReference type="ARBA" id="ARBA00004651"/>
    </source>
</evidence>
<accession>A0A1W6N442</accession>
<evidence type="ECO:0000256" key="2">
    <source>
        <dbReference type="ARBA" id="ARBA00022448"/>
    </source>
</evidence>
<evidence type="ECO:0000256" key="7">
    <source>
        <dbReference type="RuleBase" id="RU363032"/>
    </source>
</evidence>
<dbReference type="Proteomes" id="UP000237351">
    <property type="component" value="Chromosome"/>
</dbReference>
<keyword evidence="5 7" id="KW-1133">Transmembrane helix</keyword>
<keyword evidence="6 7" id="KW-0472">Membrane</keyword>
<feature type="transmembrane region" description="Helical" evidence="7">
    <location>
        <begin position="149"/>
        <end position="168"/>
    </location>
</feature>
<dbReference type="EMBL" id="CP008743">
    <property type="protein sequence ID" value="ARN84614.1"/>
    <property type="molecule type" value="Genomic_DNA"/>
</dbReference>
<dbReference type="InterPro" id="IPR051322">
    <property type="entry name" value="AA_ABC_Transporter_Permease"/>
</dbReference>
<dbReference type="CDD" id="cd06261">
    <property type="entry name" value="TM_PBP2"/>
    <property type="match status" value="1"/>
</dbReference>
<dbReference type="PROSITE" id="PS50928">
    <property type="entry name" value="ABC_TM1"/>
    <property type="match status" value="1"/>
</dbReference>
<dbReference type="GO" id="GO:0048473">
    <property type="term" value="P:D-methionine transmembrane transport"/>
    <property type="evidence" value="ECO:0007669"/>
    <property type="project" value="TreeGrafter"/>
</dbReference>
<dbReference type="InterPro" id="IPR000515">
    <property type="entry name" value="MetI-like"/>
</dbReference>
<evidence type="ECO:0000313" key="9">
    <source>
        <dbReference type="EMBL" id="ARN84614.1"/>
    </source>
</evidence>
<evidence type="ECO:0000259" key="8">
    <source>
        <dbReference type="PROSITE" id="PS50928"/>
    </source>
</evidence>
<feature type="transmembrane region" description="Helical" evidence="7">
    <location>
        <begin position="48"/>
        <end position="71"/>
    </location>
</feature>
<keyword evidence="10" id="KW-1185">Reference proteome</keyword>
<feature type="transmembrane region" description="Helical" evidence="7">
    <location>
        <begin position="180"/>
        <end position="199"/>
    </location>
</feature>
<comment type="subcellular location">
    <subcellularLocation>
        <location evidence="1 7">Cell membrane</location>
        <topology evidence="1 7">Multi-pass membrane protein</topology>
    </subcellularLocation>
</comment>
<dbReference type="GO" id="GO:0005886">
    <property type="term" value="C:plasma membrane"/>
    <property type="evidence" value="ECO:0007669"/>
    <property type="project" value="UniProtKB-SubCell"/>
</dbReference>
<dbReference type="RefSeq" id="WP_085784060.1">
    <property type="nucleotide sequence ID" value="NZ_CP008743.1"/>
</dbReference>
<reference evidence="9 10" key="1">
    <citation type="submission" date="2014-06" db="EMBL/GenBank/DDBJ databases">
        <title>The genome of the endonuclear symbiont Nucleicultrix amoebiphila.</title>
        <authorList>
            <person name="Schulz F."/>
            <person name="Horn M."/>
        </authorList>
    </citation>
    <scope>NUCLEOTIDE SEQUENCE [LARGE SCALE GENOMIC DNA]</scope>
    <source>
        <strain evidence="9 10">FS5</strain>
    </source>
</reference>
<evidence type="ECO:0000256" key="3">
    <source>
        <dbReference type="ARBA" id="ARBA00022475"/>
    </source>
</evidence>
<gene>
    <name evidence="9" type="ORF">GQ61_03995</name>
</gene>
<dbReference type="PANTHER" id="PTHR30450">
    <property type="entry name" value="ABC TRANSPORTER PERMEASE"/>
    <property type="match status" value="1"/>
</dbReference>
<dbReference type="KEGG" id="naf:GQ61_03995"/>
<organism evidence="9 10">
    <name type="scientific">Candidatus Nucleicultrix amoebiphila FS5</name>
    <dbReference type="NCBI Taxonomy" id="1414854"/>
    <lineage>
        <taxon>Bacteria</taxon>
        <taxon>Pseudomonadati</taxon>
        <taxon>Pseudomonadota</taxon>
        <taxon>Alphaproteobacteria</taxon>
        <taxon>Holosporales</taxon>
        <taxon>Candidatus Nucleicultricaceae</taxon>
        <taxon>Candidatus Nucleicultrix</taxon>
    </lineage>
</organism>
<dbReference type="InterPro" id="IPR035906">
    <property type="entry name" value="MetI-like_sf"/>
</dbReference>
<keyword evidence="3" id="KW-1003">Cell membrane</keyword>
<evidence type="ECO:0000256" key="6">
    <source>
        <dbReference type="ARBA" id="ARBA00023136"/>
    </source>
</evidence>
<name>A0A1W6N442_9PROT</name>
<comment type="similarity">
    <text evidence="7">Belongs to the binding-protein-dependent transport system permease family.</text>
</comment>
<dbReference type="AlphaFoldDB" id="A0A1W6N442"/>
<dbReference type="PANTHER" id="PTHR30450:SF1">
    <property type="entry name" value="D-METHIONINE TRANSPORT SYSTEM PERMEASE PROTEIN METI-RELATED"/>
    <property type="match status" value="1"/>
</dbReference>
<evidence type="ECO:0000256" key="5">
    <source>
        <dbReference type="ARBA" id="ARBA00022989"/>
    </source>
</evidence>
<dbReference type="OrthoDB" id="9793490at2"/>
<feature type="transmembrane region" description="Helical" evidence="7">
    <location>
        <begin position="12"/>
        <end position="36"/>
    </location>
</feature>
<evidence type="ECO:0000256" key="4">
    <source>
        <dbReference type="ARBA" id="ARBA00022692"/>
    </source>
</evidence>
<dbReference type="SUPFAM" id="SSF161098">
    <property type="entry name" value="MetI-like"/>
    <property type="match status" value="1"/>
</dbReference>
<keyword evidence="2 7" id="KW-0813">Transport</keyword>
<evidence type="ECO:0000313" key="10">
    <source>
        <dbReference type="Proteomes" id="UP000237351"/>
    </source>
</evidence>
<feature type="transmembrane region" description="Helical" evidence="7">
    <location>
        <begin position="83"/>
        <end position="104"/>
    </location>
</feature>
<dbReference type="Pfam" id="PF00528">
    <property type="entry name" value="BPD_transp_1"/>
    <property type="match status" value="1"/>
</dbReference>